<dbReference type="Pfam" id="PF00389">
    <property type="entry name" value="2-Hacid_dh"/>
    <property type="match status" value="1"/>
</dbReference>
<evidence type="ECO:0000256" key="7">
    <source>
        <dbReference type="ARBA" id="ARBA00023027"/>
    </source>
</evidence>
<evidence type="ECO:0000256" key="8">
    <source>
        <dbReference type="ARBA" id="ARBA00023299"/>
    </source>
</evidence>
<dbReference type="FunFam" id="3.30.1330.90:FF:000003">
    <property type="entry name" value="D-3-phosphoglycerate dehydrogenase"/>
    <property type="match status" value="1"/>
</dbReference>
<dbReference type="InterPro" id="IPR006140">
    <property type="entry name" value="D-isomer_DH_NAD-bd"/>
</dbReference>
<dbReference type="Gene3D" id="3.40.50.720">
    <property type="entry name" value="NAD(P)-binding Rossmann-like Domain"/>
    <property type="match status" value="2"/>
</dbReference>
<dbReference type="SUPFAM" id="SSF52283">
    <property type="entry name" value="Formate/glycerate dehydrogenase catalytic domain-like"/>
    <property type="match status" value="1"/>
</dbReference>
<dbReference type="InterPro" id="IPR029009">
    <property type="entry name" value="ASB_dom_sf"/>
</dbReference>
<dbReference type="GO" id="GO:0006564">
    <property type="term" value="P:L-serine biosynthetic process"/>
    <property type="evidence" value="ECO:0007669"/>
    <property type="project" value="UniProtKB-KW"/>
</dbReference>
<dbReference type="FunFam" id="3.30.70.260:FF:000008">
    <property type="entry name" value="D-3-phosphoglycerate dehydrogenase, chloroplastic"/>
    <property type="match status" value="1"/>
</dbReference>
<keyword evidence="5" id="KW-0028">Amino-acid biosynthesis</keyword>
<dbReference type="EMBL" id="UOGF01000018">
    <property type="protein sequence ID" value="VAX26883.1"/>
    <property type="molecule type" value="Genomic_DNA"/>
</dbReference>
<dbReference type="InterPro" id="IPR006236">
    <property type="entry name" value="PGDH"/>
</dbReference>
<dbReference type="PROSITE" id="PS00671">
    <property type="entry name" value="D_2_HYDROXYACID_DH_3"/>
    <property type="match status" value="1"/>
</dbReference>
<evidence type="ECO:0000256" key="6">
    <source>
        <dbReference type="ARBA" id="ARBA00023002"/>
    </source>
</evidence>
<dbReference type="InterPro" id="IPR002912">
    <property type="entry name" value="ACT_dom"/>
</dbReference>
<dbReference type="AlphaFoldDB" id="A0A3B1CQE0"/>
<dbReference type="CDD" id="cd04902">
    <property type="entry name" value="ACT_3PGDH-xct"/>
    <property type="match status" value="1"/>
</dbReference>
<dbReference type="SUPFAM" id="SSF51735">
    <property type="entry name" value="NAD(P)-binding Rossmann-fold domains"/>
    <property type="match status" value="1"/>
</dbReference>
<dbReference type="PANTHER" id="PTHR42789">
    <property type="entry name" value="D-ISOMER SPECIFIC 2-HYDROXYACID DEHYDROGENASE FAMILY PROTEIN (AFU_ORTHOLOGUE AFUA_6G10090)"/>
    <property type="match status" value="1"/>
</dbReference>
<keyword evidence="6 11" id="KW-0560">Oxidoreductase</keyword>
<organism evidence="11">
    <name type="scientific">hydrothermal vent metagenome</name>
    <dbReference type="NCBI Taxonomy" id="652676"/>
    <lineage>
        <taxon>unclassified sequences</taxon>
        <taxon>metagenomes</taxon>
        <taxon>ecological metagenomes</taxon>
    </lineage>
</organism>
<dbReference type="NCBIfam" id="TIGR01327">
    <property type="entry name" value="PGDH"/>
    <property type="match status" value="1"/>
</dbReference>
<dbReference type="UniPathway" id="UPA00135">
    <property type="reaction ID" value="UER00196"/>
</dbReference>
<feature type="domain" description="ACT" evidence="10">
    <location>
        <begin position="454"/>
        <end position="526"/>
    </location>
</feature>
<dbReference type="FunFam" id="3.40.50.720:FF:000021">
    <property type="entry name" value="D-3-phosphoglycerate dehydrogenase"/>
    <property type="match status" value="1"/>
</dbReference>
<comment type="pathway">
    <text evidence="1">Amino-acid biosynthesis; L-serine biosynthesis; L-serine from 3-phospho-D-glycerate: step 1/3.</text>
</comment>
<dbReference type="EC" id="1.1.1.95" evidence="3"/>
<comment type="catalytic activity">
    <reaction evidence="9">
        <text>(2R)-3-phosphoglycerate + NAD(+) = 3-phosphooxypyruvate + NADH + H(+)</text>
        <dbReference type="Rhea" id="RHEA:12641"/>
        <dbReference type="ChEBI" id="CHEBI:15378"/>
        <dbReference type="ChEBI" id="CHEBI:18110"/>
        <dbReference type="ChEBI" id="CHEBI:57540"/>
        <dbReference type="ChEBI" id="CHEBI:57945"/>
        <dbReference type="ChEBI" id="CHEBI:58272"/>
        <dbReference type="EC" id="1.1.1.95"/>
    </reaction>
</comment>
<protein>
    <recommendedName>
        <fullName evidence="4">D-3-phosphoglycerate dehydrogenase</fullName>
        <ecNumber evidence="3">1.1.1.95</ecNumber>
    </recommendedName>
</protein>
<keyword evidence="8" id="KW-0718">Serine biosynthesis</keyword>
<dbReference type="Gene3D" id="3.30.70.260">
    <property type="match status" value="1"/>
</dbReference>
<dbReference type="InterPro" id="IPR045865">
    <property type="entry name" value="ACT-like_dom_sf"/>
</dbReference>
<sequence length="526" mass="55953">MRVLVSDSLAERGVEILKKAGLKVDVNTGLSPEALIKIIPEYDGIVIRSATKVTKEVVAAATNLKVVGRAGSGLDNVDIPAATKRGVVVMNTPGGNTVTTAEHAFALMVSMARRVPQADASTKSGKWEKKKFMGLELFNKTLGIIGMGAIGSHVAKLAQGMMMNVIAYDAYLSPERAKKAGVEVVDLEGLITRSDLITIHAPLTDETRHMINAESIQKMKQGVRIINCARGGIVDEDALYEGLKSGKVGGAALDVFEKEPVDPAHPLLTLENFICTPHLGASTKEAQENVAIAVANQIADYLVNDVARFAVNLPSVSPDLMPKLQPYIDLAEKIGSFIAQTGEGGVEEITITYSGEAADLDTAPISIAALKGLLNPILEEPVNYVNAPGIAKERGIVVNESKRSDSGNFASLLSLKVKSGLEERTVTGAIFNKSEPRLVEIDHMALEVIPEGNMLYLFNEDQPGVIGSLGQLLCDNKVNISSMQLGREKTGGKAISVVGIDSVVKASLLDKIKALPHVISVKQVNI</sequence>
<evidence type="ECO:0000256" key="4">
    <source>
        <dbReference type="ARBA" id="ARBA00021582"/>
    </source>
</evidence>
<evidence type="ECO:0000256" key="5">
    <source>
        <dbReference type="ARBA" id="ARBA00022605"/>
    </source>
</evidence>
<dbReference type="CDD" id="cd12173">
    <property type="entry name" value="PGDH_4"/>
    <property type="match status" value="1"/>
</dbReference>
<dbReference type="InterPro" id="IPR029753">
    <property type="entry name" value="D-isomer_DH_CS"/>
</dbReference>
<dbReference type="InterPro" id="IPR050857">
    <property type="entry name" value="D-2-hydroxyacid_DH"/>
</dbReference>
<dbReference type="InterPro" id="IPR045626">
    <property type="entry name" value="PGDH_ASB_dom"/>
</dbReference>
<accession>A0A3B1CQE0</accession>
<dbReference type="Pfam" id="PF01842">
    <property type="entry name" value="ACT"/>
    <property type="match status" value="1"/>
</dbReference>
<dbReference type="PANTHER" id="PTHR42789:SF1">
    <property type="entry name" value="D-ISOMER SPECIFIC 2-HYDROXYACID DEHYDROGENASE FAMILY PROTEIN (AFU_ORTHOLOGUE AFUA_6G10090)"/>
    <property type="match status" value="1"/>
</dbReference>
<proteinExistence type="inferred from homology"/>
<dbReference type="Pfam" id="PF19304">
    <property type="entry name" value="PGDH_inter"/>
    <property type="match status" value="1"/>
</dbReference>
<evidence type="ECO:0000256" key="9">
    <source>
        <dbReference type="ARBA" id="ARBA00048731"/>
    </source>
</evidence>
<reference evidence="11" key="1">
    <citation type="submission" date="2018-06" db="EMBL/GenBank/DDBJ databases">
        <authorList>
            <person name="Zhirakovskaya E."/>
        </authorList>
    </citation>
    <scope>NUCLEOTIDE SEQUENCE</scope>
</reference>
<evidence type="ECO:0000256" key="1">
    <source>
        <dbReference type="ARBA" id="ARBA00005216"/>
    </source>
</evidence>
<name>A0A3B1CQE0_9ZZZZ</name>
<dbReference type="PROSITE" id="PS00065">
    <property type="entry name" value="D_2_HYDROXYACID_DH_1"/>
    <property type="match status" value="1"/>
</dbReference>
<dbReference type="InterPro" id="IPR036291">
    <property type="entry name" value="NAD(P)-bd_dom_sf"/>
</dbReference>
<dbReference type="GO" id="GO:0009536">
    <property type="term" value="C:plastid"/>
    <property type="evidence" value="ECO:0007669"/>
    <property type="project" value="UniProtKB-ARBA"/>
</dbReference>
<dbReference type="GO" id="GO:0004617">
    <property type="term" value="F:phosphoglycerate dehydrogenase activity"/>
    <property type="evidence" value="ECO:0007669"/>
    <property type="project" value="UniProtKB-EC"/>
</dbReference>
<dbReference type="InterPro" id="IPR029752">
    <property type="entry name" value="D-isomer_DH_CS1"/>
</dbReference>
<evidence type="ECO:0000256" key="3">
    <source>
        <dbReference type="ARBA" id="ARBA00013143"/>
    </source>
</evidence>
<dbReference type="Pfam" id="PF02826">
    <property type="entry name" value="2-Hacid_dh_C"/>
    <property type="match status" value="1"/>
</dbReference>
<dbReference type="Gene3D" id="3.30.1330.90">
    <property type="entry name" value="D-3-phosphoglycerate dehydrogenase, domain 3"/>
    <property type="match status" value="1"/>
</dbReference>
<gene>
    <name evidence="11" type="ORF">MNBD_NITROSPIRAE01-828</name>
</gene>
<comment type="similarity">
    <text evidence="2">Belongs to the D-isomer specific 2-hydroxyacid dehydrogenase family.</text>
</comment>
<dbReference type="GO" id="GO:0051287">
    <property type="term" value="F:NAD binding"/>
    <property type="evidence" value="ECO:0007669"/>
    <property type="project" value="InterPro"/>
</dbReference>
<dbReference type="SUPFAM" id="SSF55021">
    <property type="entry name" value="ACT-like"/>
    <property type="match status" value="1"/>
</dbReference>
<dbReference type="SUPFAM" id="SSF143548">
    <property type="entry name" value="Serine metabolism enzymes domain"/>
    <property type="match status" value="1"/>
</dbReference>
<keyword evidence="7" id="KW-0520">NAD</keyword>
<dbReference type="InterPro" id="IPR006139">
    <property type="entry name" value="D-isomer_2_OHA_DH_cat_dom"/>
</dbReference>
<evidence type="ECO:0000259" key="10">
    <source>
        <dbReference type="PROSITE" id="PS51671"/>
    </source>
</evidence>
<evidence type="ECO:0000256" key="2">
    <source>
        <dbReference type="ARBA" id="ARBA00005854"/>
    </source>
</evidence>
<dbReference type="PROSITE" id="PS51671">
    <property type="entry name" value="ACT"/>
    <property type="match status" value="1"/>
</dbReference>
<evidence type="ECO:0000313" key="11">
    <source>
        <dbReference type="EMBL" id="VAX26883.1"/>
    </source>
</evidence>